<sequence length="426" mass="51108">MKNLLNFFIEIGKLKRMPRRGWVINQIKNPESIAEHIFRTVLMSWILGEKKEGLNVEKLLKMAIIHDLCEIHAGDTTPYDSVLPGSKKKLKELMKTWPRFPNYQKKEQAFKKYKKETEALEKLILRLPTDLKKEIKNLWLDYEKGLTSEGRFFHQADRMENFLQAYEYWEKHKNPPLGPWWLWAREFFDDPLLLEFMEVLEKKFHQKKIPKKLKPTLVLLNFFTEIGKLKGKERRGWIAHQIKNPESTAEHIFRMGILAWILGRKKKRFNLERVIKMALVHDLCEVYAPDLTPYDPLLPKNKKKIMEVLKKWPKFTAALKKKKYRDKFKSESSALDKLTSKLPKDSKAEIKNLWLDFEKGLTREGRFVHQIDKVENLLQGLEYWKKYGKIQHKLWMRWIKEWIDDPVLIEFIRVIDKQFHQKEGKT</sequence>
<dbReference type="PANTHER" id="PTHR11845">
    <property type="entry name" value="5'-DEOXYNUCLEOTIDASE HDDC2"/>
    <property type="match status" value="1"/>
</dbReference>
<feature type="domain" description="HD/PDEase" evidence="8">
    <location>
        <begin position="29"/>
        <end position="171"/>
    </location>
</feature>
<dbReference type="PANTHER" id="PTHR11845:SF13">
    <property type="entry name" value="5'-DEOXYNUCLEOTIDASE HDDC2"/>
    <property type="match status" value="1"/>
</dbReference>
<dbReference type="EMBL" id="PETJ01000042">
    <property type="protein sequence ID" value="PIV65043.1"/>
    <property type="molecule type" value="Genomic_DNA"/>
</dbReference>
<evidence type="ECO:0000259" key="8">
    <source>
        <dbReference type="SMART" id="SM00471"/>
    </source>
</evidence>
<protein>
    <recommendedName>
        <fullName evidence="5">5'-deoxynucleotidase</fullName>
        <ecNumber evidence="5">3.1.3.89</ecNumber>
    </recommendedName>
</protein>
<dbReference type="InterPro" id="IPR003607">
    <property type="entry name" value="HD/PDEase_dom"/>
</dbReference>
<evidence type="ECO:0000313" key="10">
    <source>
        <dbReference type="Proteomes" id="UP000230766"/>
    </source>
</evidence>
<dbReference type="GO" id="GO:0005737">
    <property type="term" value="C:cytoplasm"/>
    <property type="evidence" value="ECO:0007669"/>
    <property type="project" value="TreeGrafter"/>
</dbReference>
<dbReference type="Proteomes" id="UP000230766">
    <property type="component" value="Unassembled WGS sequence"/>
</dbReference>
<evidence type="ECO:0000256" key="1">
    <source>
        <dbReference type="ARBA" id="ARBA00001638"/>
    </source>
</evidence>
<dbReference type="EC" id="3.1.3.89" evidence="5"/>
<organism evidence="9 10">
    <name type="scientific">Candidatus Nealsonbacteria bacterium CG01_land_8_20_14_3_00_12</name>
    <dbReference type="NCBI Taxonomy" id="1974697"/>
    <lineage>
        <taxon>Bacteria</taxon>
        <taxon>Candidatus Nealsoniibacteriota</taxon>
    </lineage>
</organism>
<evidence type="ECO:0000256" key="7">
    <source>
        <dbReference type="ARBA" id="ARBA00022801"/>
    </source>
</evidence>
<comment type="subunit">
    <text evidence="4">Homodimer.</text>
</comment>
<dbReference type="InterPro" id="IPR039356">
    <property type="entry name" value="YfbR/HDDC2"/>
</dbReference>
<comment type="cofactor">
    <cofactor evidence="2">
        <name>Mn(2+)</name>
        <dbReference type="ChEBI" id="CHEBI:29035"/>
    </cofactor>
</comment>
<keyword evidence="7" id="KW-0378">Hydrolase</keyword>
<gene>
    <name evidence="9" type="ORF">COS09_01625</name>
</gene>
<proteinExistence type="predicted"/>
<evidence type="ECO:0000313" key="9">
    <source>
        <dbReference type="EMBL" id="PIV65043.1"/>
    </source>
</evidence>
<reference evidence="10" key="1">
    <citation type="submission" date="2017-09" db="EMBL/GenBank/DDBJ databases">
        <title>Depth-based differentiation of microbial function through sediment-hosted aquifers and enrichment of novel symbionts in the deep terrestrial subsurface.</title>
        <authorList>
            <person name="Probst A.J."/>
            <person name="Ladd B."/>
            <person name="Jarett J.K."/>
            <person name="Geller-Mcgrath D.E."/>
            <person name="Sieber C.M.K."/>
            <person name="Emerson J.B."/>
            <person name="Anantharaman K."/>
            <person name="Thomas B.C."/>
            <person name="Malmstrom R."/>
            <person name="Stieglmeier M."/>
            <person name="Klingl A."/>
            <person name="Woyke T."/>
            <person name="Ryan C.M."/>
            <person name="Banfield J.F."/>
        </authorList>
    </citation>
    <scope>NUCLEOTIDE SEQUENCE [LARGE SCALE GENOMIC DNA]</scope>
</reference>
<evidence type="ECO:0000256" key="6">
    <source>
        <dbReference type="ARBA" id="ARBA00022723"/>
    </source>
</evidence>
<dbReference type="Gene3D" id="1.10.3210.10">
    <property type="entry name" value="Hypothetical protein af1432"/>
    <property type="match status" value="2"/>
</dbReference>
<dbReference type="SMART" id="SM00471">
    <property type="entry name" value="HDc"/>
    <property type="match status" value="2"/>
</dbReference>
<evidence type="ECO:0000256" key="3">
    <source>
        <dbReference type="ARBA" id="ARBA00001941"/>
    </source>
</evidence>
<comment type="cofactor">
    <cofactor evidence="3">
        <name>Co(2+)</name>
        <dbReference type="ChEBI" id="CHEBI:48828"/>
    </cofactor>
</comment>
<comment type="catalytic activity">
    <reaction evidence="1">
        <text>a 2'-deoxyribonucleoside 5'-phosphate + H2O = a 2'-deoxyribonucleoside + phosphate</text>
        <dbReference type="Rhea" id="RHEA:36167"/>
        <dbReference type="ChEBI" id="CHEBI:15377"/>
        <dbReference type="ChEBI" id="CHEBI:18274"/>
        <dbReference type="ChEBI" id="CHEBI:43474"/>
        <dbReference type="ChEBI" id="CHEBI:65317"/>
        <dbReference type="EC" id="3.1.3.89"/>
    </reaction>
</comment>
<accession>A0A2M7EBE1</accession>
<name>A0A2M7EBE1_9BACT</name>
<comment type="caution">
    <text evidence="9">The sequence shown here is derived from an EMBL/GenBank/DDBJ whole genome shotgun (WGS) entry which is preliminary data.</text>
</comment>
<keyword evidence="6" id="KW-0479">Metal-binding</keyword>
<evidence type="ECO:0000256" key="5">
    <source>
        <dbReference type="ARBA" id="ARBA00012964"/>
    </source>
</evidence>
<evidence type="ECO:0000256" key="2">
    <source>
        <dbReference type="ARBA" id="ARBA00001936"/>
    </source>
</evidence>
<feature type="domain" description="HD/PDEase" evidence="8">
    <location>
        <begin position="244"/>
        <end position="386"/>
    </location>
</feature>
<dbReference type="InterPro" id="IPR006674">
    <property type="entry name" value="HD_domain"/>
</dbReference>
<evidence type="ECO:0000256" key="4">
    <source>
        <dbReference type="ARBA" id="ARBA00011738"/>
    </source>
</evidence>
<dbReference type="SUPFAM" id="SSF109604">
    <property type="entry name" value="HD-domain/PDEase-like"/>
    <property type="match status" value="2"/>
</dbReference>
<dbReference type="Pfam" id="PF13023">
    <property type="entry name" value="HD_3"/>
    <property type="match status" value="2"/>
</dbReference>
<dbReference type="AlphaFoldDB" id="A0A2M7EBE1"/>
<dbReference type="GO" id="GO:0046872">
    <property type="term" value="F:metal ion binding"/>
    <property type="evidence" value="ECO:0007669"/>
    <property type="project" value="UniProtKB-KW"/>
</dbReference>
<dbReference type="GO" id="GO:0002953">
    <property type="term" value="F:5'-deoxynucleotidase activity"/>
    <property type="evidence" value="ECO:0007669"/>
    <property type="project" value="UniProtKB-EC"/>
</dbReference>